<dbReference type="Proteomes" id="UP001234989">
    <property type="component" value="Chromosome 7"/>
</dbReference>
<proteinExistence type="predicted"/>
<name>A0AAF0TX09_SOLVR</name>
<dbReference type="EMBL" id="CP133618">
    <property type="protein sequence ID" value="WMV36322.1"/>
    <property type="molecule type" value="Genomic_DNA"/>
</dbReference>
<dbReference type="AlphaFoldDB" id="A0AAF0TX09"/>
<reference evidence="1" key="1">
    <citation type="submission" date="2023-08" db="EMBL/GenBank/DDBJ databases">
        <title>A de novo genome assembly of Solanum verrucosum Schlechtendal, a Mexican diploid species geographically isolated from the other diploid A-genome species in potato relatives.</title>
        <authorList>
            <person name="Hosaka K."/>
        </authorList>
    </citation>
    <scope>NUCLEOTIDE SEQUENCE</scope>
    <source>
        <tissue evidence="1">Young leaves</tissue>
    </source>
</reference>
<keyword evidence="2" id="KW-1185">Reference proteome</keyword>
<organism evidence="1 2">
    <name type="scientific">Solanum verrucosum</name>
    <dbReference type="NCBI Taxonomy" id="315347"/>
    <lineage>
        <taxon>Eukaryota</taxon>
        <taxon>Viridiplantae</taxon>
        <taxon>Streptophyta</taxon>
        <taxon>Embryophyta</taxon>
        <taxon>Tracheophyta</taxon>
        <taxon>Spermatophyta</taxon>
        <taxon>Magnoliopsida</taxon>
        <taxon>eudicotyledons</taxon>
        <taxon>Gunneridae</taxon>
        <taxon>Pentapetalae</taxon>
        <taxon>asterids</taxon>
        <taxon>lamiids</taxon>
        <taxon>Solanales</taxon>
        <taxon>Solanaceae</taxon>
        <taxon>Solanoideae</taxon>
        <taxon>Solaneae</taxon>
        <taxon>Solanum</taxon>
    </lineage>
</organism>
<gene>
    <name evidence="1" type="ORF">MTR67_029707</name>
</gene>
<evidence type="ECO:0000313" key="1">
    <source>
        <dbReference type="EMBL" id="WMV36322.1"/>
    </source>
</evidence>
<evidence type="ECO:0000313" key="2">
    <source>
        <dbReference type="Proteomes" id="UP001234989"/>
    </source>
</evidence>
<sequence length="275" mass="29969">MLLVEAMVVSIIGWFERGDDDLCQFLFPSELINRAFEVIQPVSWRGMLPDFLVIFAAMAWLDSLCLHRLFCCHGVAGLSFCPILNTDLSLYVSLKNILYLGFACLETGCFEMRYLAKSLLETTSLSLQSRGKVCVHSTLPQPTCGITLAMASLTSLSARGYEDYLYKTENVGVKSKAWLGKDNLEGTDLLTNIEDQNSLFLSFFLCAFTGAFNAAGGGGEYTRLPKGGGGAPYLGGACPRFSGGFCSHGDVGSHFASVKLKCPSDYCLTDNSWQV</sequence>
<accession>A0AAF0TX09</accession>
<protein>
    <submittedName>
        <fullName evidence="1">Uncharacterized protein</fullName>
    </submittedName>
</protein>